<dbReference type="GO" id="GO:0030500">
    <property type="term" value="P:regulation of bone mineralization"/>
    <property type="evidence" value="ECO:0007669"/>
    <property type="project" value="TreeGrafter"/>
</dbReference>
<reference evidence="4 5" key="1">
    <citation type="journal article" date="2019" name="Sci. Data">
        <title>Hybrid genome assembly and annotation of Danionella translucida.</title>
        <authorList>
            <person name="Kadobianskyi M."/>
            <person name="Schulze L."/>
            <person name="Schuelke M."/>
            <person name="Judkewitz B."/>
        </authorList>
    </citation>
    <scope>NUCLEOTIDE SEQUENCE [LARGE SCALE GENOMIC DNA]</scope>
    <source>
        <strain evidence="4 5">Bolton</strain>
    </source>
</reference>
<keyword evidence="3" id="KW-0677">Repeat</keyword>
<evidence type="ECO:0000256" key="1">
    <source>
        <dbReference type="ARBA" id="ARBA00004613"/>
    </source>
</evidence>
<organism evidence="4 5">
    <name type="scientific">Danionella cerebrum</name>
    <dbReference type="NCBI Taxonomy" id="2873325"/>
    <lineage>
        <taxon>Eukaryota</taxon>
        <taxon>Metazoa</taxon>
        <taxon>Chordata</taxon>
        <taxon>Craniata</taxon>
        <taxon>Vertebrata</taxon>
        <taxon>Euteleostomi</taxon>
        <taxon>Actinopterygii</taxon>
        <taxon>Neopterygii</taxon>
        <taxon>Teleostei</taxon>
        <taxon>Ostariophysi</taxon>
        <taxon>Cypriniformes</taxon>
        <taxon>Danionidae</taxon>
        <taxon>Danioninae</taxon>
        <taxon>Danionella</taxon>
    </lineage>
</organism>
<protein>
    <submittedName>
        <fullName evidence="4">Uncharacterized protein</fullName>
    </submittedName>
</protein>
<dbReference type="InterPro" id="IPR020858">
    <property type="entry name" value="Serum_albumin-like"/>
</dbReference>
<gene>
    <name evidence="4" type="ORF">DNTS_029319</name>
</gene>
<name>A0A553R2I0_9TELE</name>
<keyword evidence="2" id="KW-0964">Secreted</keyword>
<dbReference type="Gene3D" id="1.10.246.10">
    <property type="match status" value="1"/>
</dbReference>
<dbReference type="STRING" id="623744.A0A553R2I0"/>
<dbReference type="Proteomes" id="UP000316079">
    <property type="component" value="Unassembled WGS sequence"/>
</dbReference>
<comment type="caution">
    <text evidence="4">The sequence shown here is derived from an EMBL/GenBank/DDBJ whole genome shotgun (WGS) entry which is preliminary data.</text>
</comment>
<keyword evidence="5" id="KW-1185">Reference proteome</keyword>
<accession>A0A553R2I0</accession>
<dbReference type="EMBL" id="SRMA01025300">
    <property type="protein sequence ID" value="TRY96385.1"/>
    <property type="molecule type" value="Genomic_DNA"/>
</dbReference>
<sequence length="178" mass="20306">MIPHLCSSRGIHENVLINTLFSHLGRIRIDPEILLYSNFPPAEPDVSNLKSLCLYGNRRIRFTSESFSPNSKAYVQEAGKVLNRLESWFAHCCYGGFAEDDQAILCCVRQAWGAAMSHYCDQSFSTKTMVNECCEMEESEKYDCFQKQAPNPYYQPLSGYVAPQIPSDMSFIWDTENC</sequence>
<evidence type="ECO:0000256" key="2">
    <source>
        <dbReference type="ARBA" id="ARBA00022525"/>
    </source>
</evidence>
<dbReference type="Pfam" id="PF05782">
    <property type="entry name" value="ECM1"/>
    <property type="match status" value="1"/>
</dbReference>
<dbReference type="GO" id="GO:0005615">
    <property type="term" value="C:extracellular space"/>
    <property type="evidence" value="ECO:0007669"/>
    <property type="project" value="InterPro"/>
</dbReference>
<dbReference type="OrthoDB" id="9889855at2759"/>
<dbReference type="PANTHER" id="PTHR16776:SF3">
    <property type="entry name" value="EXTRACELLULAR MATRIX PROTEIN 1"/>
    <property type="match status" value="1"/>
</dbReference>
<evidence type="ECO:0000256" key="3">
    <source>
        <dbReference type="ARBA" id="ARBA00022737"/>
    </source>
</evidence>
<dbReference type="InterPro" id="IPR008605">
    <property type="entry name" value="ECM1"/>
</dbReference>
<evidence type="ECO:0000313" key="5">
    <source>
        <dbReference type="Proteomes" id="UP000316079"/>
    </source>
</evidence>
<evidence type="ECO:0000313" key="4">
    <source>
        <dbReference type="EMBL" id="TRY96385.1"/>
    </source>
</evidence>
<dbReference type="PANTHER" id="PTHR16776">
    <property type="entry name" value="EXTRACELLULAR MATRIX PROTEIN 1"/>
    <property type="match status" value="1"/>
</dbReference>
<proteinExistence type="predicted"/>
<dbReference type="GO" id="GO:0007165">
    <property type="term" value="P:signal transduction"/>
    <property type="evidence" value="ECO:0007669"/>
    <property type="project" value="InterPro"/>
</dbReference>
<dbReference type="SUPFAM" id="SSF48552">
    <property type="entry name" value="Serum albumin-like"/>
    <property type="match status" value="1"/>
</dbReference>
<dbReference type="AlphaFoldDB" id="A0A553R2I0"/>
<comment type="subcellular location">
    <subcellularLocation>
        <location evidence="1">Secreted</location>
    </subcellularLocation>
</comment>